<keyword evidence="3" id="KW-1185">Reference proteome</keyword>
<dbReference type="EMBL" id="JAMWBK010000007">
    <property type="protein sequence ID" value="KAJ8903278.1"/>
    <property type="molecule type" value="Genomic_DNA"/>
</dbReference>
<accession>A0AAV8UQB9</accession>
<evidence type="ECO:0000256" key="1">
    <source>
        <dbReference type="SAM" id="MobiDB-lite"/>
    </source>
</evidence>
<proteinExistence type="predicted"/>
<sequence>MVKAITVEEIQLVVPMSYGRRRTRRRKWNLPADTVEFDELKYPPAGEYLTEKDISFEVEMEAEEALFYGNSGMSDIESRAVTDWLKKFEDETLELFADALEKEMEHGRQFLRELVNGEVQDVTASRLMEVEADLKELIGALQQRLDVVFDAAEQARLADGSDVRTDDSLASSNEHEPEEAKFLEEVSQERSGIENRLQSFFRGVFLQKQPSQPPEAHRRRGGSGDTDEASTSKEAVNNDFYI</sequence>
<evidence type="ECO:0000313" key="2">
    <source>
        <dbReference type="EMBL" id="KAJ8903278.1"/>
    </source>
</evidence>
<name>A0AAV8UQB9_9RHOD</name>
<gene>
    <name evidence="2" type="ORF">NDN08_004387</name>
</gene>
<evidence type="ECO:0000313" key="3">
    <source>
        <dbReference type="Proteomes" id="UP001157974"/>
    </source>
</evidence>
<dbReference type="Proteomes" id="UP001157974">
    <property type="component" value="Unassembled WGS sequence"/>
</dbReference>
<reference evidence="2 3" key="1">
    <citation type="journal article" date="2023" name="Nat. Commun.">
        <title>Origin of minicircular mitochondrial genomes in red algae.</title>
        <authorList>
            <person name="Lee Y."/>
            <person name="Cho C.H."/>
            <person name="Lee Y.M."/>
            <person name="Park S.I."/>
            <person name="Yang J.H."/>
            <person name="West J.A."/>
            <person name="Bhattacharya D."/>
            <person name="Yoon H.S."/>
        </authorList>
    </citation>
    <scope>NUCLEOTIDE SEQUENCE [LARGE SCALE GENOMIC DNA]</scope>
    <source>
        <strain evidence="2 3">CCMP1338</strain>
        <tissue evidence="2">Whole cell</tissue>
    </source>
</reference>
<feature type="region of interest" description="Disordered" evidence="1">
    <location>
        <begin position="159"/>
        <end position="180"/>
    </location>
</feature>
<feature type="region of interest" description="Disordered" evidence="1">
    <location>
        <begin position="204"/>
        <end position="242"/>
    </location>
</feature>
<organism evidence="2 3">
    <name type="scientific">Rhodosorus marinus</name>
    <dbReference type="NCBI Taxonomy" id="101924"/>
    <lineage>
        <taxon>Eukaryota</taxon>
        <taxon>Rhodophyta</taxon>
        <taxon>Stylonematophyceae</taxon>
        <taxon>Stylonematales</taxon>
        <taxon>Stylonemataceae</taxon>
        <taxon>Rhodosorus</taxon>
    </lineage>
</organism>
<protein>
    <submittedName>
        <fullName evidence="2">Uncharacterized protein</fullName>
    </submittedName>
</protein>
<dbReference type="AlphaFoldDB" id="A0AAV8UQB9"/>
<comment type="caution">
    <text evidence="2">The sequence shown here is derived from an EMBL/GenBank/DDBJ whole genome shotgun (WGS) entry which is preliminary data.</text>
</comment>